<evidence type="ECO:0000313" key="2">
    <source>
        <dbReference type="Proteomes" id="UP000578112"/>
    </source>
</evidence>
<organism evidence="1 2">
    <name type="scientific">Actinoplanes digitatis</name>
    <dbReference type="NCBI Taxonomy" id="1868"/>
    <lineage>
        <taxon>Bacteria</taxon>
        <taxon>Bacillati</taxon>
        <taxon>Actinomycetota</taxon>
        <taxon>Actinomycetes</taxon>
        <taxon>Micromonosporales</taxon>
        <taxon>Micromonosporaceae</taxon>
        <taxon>Actinoplanes</taxon>
    </lineage>
</organism>
<accession>A0A7W7I1A0</accession>
<dbReference type="AlphaFoldDB" id="A0A7W7I1A0"/>
<proteinExistence type="predicted"/>
<dbReference type="Proteomes" id="UP000578112">
    <property type="component" value="Unassembled WGS sequence"/>
</dbReference>
<protein>
    <recommendedName>
        <fullName evidence="3">DUF4760 domain-containing protein</fullName>
    </recommendedName>
</protein>
<reference evidence="1 2" key="1">
    <citation type="submission" date="2020-08" db="EMBL/GenBank/DDBJ databases">
        <title>Sequencing the genomes of 1000 actinobacteria strains.</title>
        <authorList>
            <person name="Klenk H.-P."/>
        </authorList>
    </citation>
    <scope>NUCLEOTIDE SEQUENCE [LARGE SCALE GENOMIC DNA]</scope>
    <source>
        <strain evidence="1 2">DSM 43149</strain>
    </source>
</reference>
<name>A0A7W7I1A0_9ACTN</name>
<evidence type="ECO:0008006" key="3">
    <source>
        <dbReference type="Google" id="ProtNLM"/>
    </source>
</evidence>
<sequence length="178" mass="19471">MIFNVATLIVSVAALAISGWAAARQLRLVRGSSDLKLTAEILVGRFGSKEFQVDQRYVLERLGQDHDPALGIGGLPEPAAAAAWNVAFMYENLGLMLVFGLVDRRIVLSIGNYRIQRSWEALEPFIRAERSLRDAPFMNFFENAYVEACATSPGDIYRSLGLKETRSSSASAAAARSS</sequence>
<gene>
    <name evidence="1" type="ORF">BJ971_005194</name>
</gene>
<evidence type="ECO:0000313" key="1">
    <source>
        <dbReference type="EMBL" id="MBB4764638.1"/>
    </source>
</evidence>
<dbReference type="InterPro" id="IPR031876">
    <property type="entry name" value="DUF4760"/>
</dbReference>
<dbReference type="RefSeq" id="WP_184995804.1">
    <property type="nucleotide sequence ID" value="NZ_BOMK01000003.1"/>
</dbReference>
<comment type="caution">
    <text evidence="1">The sequence shown here is derived from an EMBL/GenBank/DDBJ whole genome shotgun (WGS) entry which is preliminary data.</text>
</comment>
<dbReference type="Pfam" id="PF15956">
    <property type="entry name" value="DUF4760"/>
    <property type="match status" value="1"/>
</dbReference>
<dbReference type="EMBL" id="JACHNH010000001">
    <property type="protein sequence ID" value="MBB4764638.1"/>
    <property type="molecule type" value="Genomic_DNA"/>
</dbReference>
<keyword evidence="2" id="KW-1185">Reference proteome</keyword>